<evidence type="ECO:0000313" key="1">
    <source>
        <dbReference type="EMBL" id="SNR68181.1"/>
    </source>
</evidence>
<reference evidence="2" key="1">
    <citation type="submission" date="2017-06" db="EMBL/GenBank/DDBJ databases">
        <authorList>
            <person name="Varghese N."/>
            <person name="Submissions S."/>
        </authorList>
    </citation>
    <scope>NUCLEOTIDE SEQUENCE [LARGE SCALE GENOMIC DNA]</scope>
    <source>
        <strain evidence="2">DSM 26170</strain>
    </source>
</reference>
<accession>A0A238YBQ6</accession>
<sequence length="43" mass="4756">MIVTAPDELRAVFDCYDSMAEAIEFAVAVSWAETALGRLRVTH</sequence>
<evidence type="ECO:0000313" key="2">
    <source>
        <dbReference type="Proteomes" id="UP000198409"/>
    </source>
</evidence>
<dbReference type="EMBL" id="FZNM01000016">
    <property type="protein sequence ID" value="SNR68181.1"/>
    <property type="molecule type" value="Genomic_DNA"/>
</dbReference>
<dbReference type="AlphaFoldDB" id="A0A238YBQ6"/>
<gene>
    <name evidence="1" type="ORF">SAMN06265378_11653</name>
</gene>
<name>A0A238YBQ6_9RHOB</name>
<protein>
    <submittedName>
        <fullName evidence="1">Uncharacterized protein</fullName>
    </submittedName>
</protein>
<dbReference type="Proteomes" id="UP000198409">
    <property type="component" value="Unassembled WGS sequence"/>
</dbReference>
<proteinExistence type="predicted"/>
<organism evidence="1 2">
    <name type="scientific">Paracoccus sediminis</name>
    <dbReference type="NCBI Taxonomy" id="1214787"/>
    <lineage>
        <taxon>Bacteria</taxon>
        <taxon>Pseudomonadati</taxon>
        <taxon>Pseudomonadota</taxon>
        <taxon>Alphaproteobacteria</taxon>
        <taxon>Rhodobacterales</taxon>
        <taxon>Paracoccaceae</taxon>
        <taxon>Paracoccus</taxon>
    </lineage>
</organism>